<evidence type="ECO:0008006" key="4">
    <source>
        <dbReference type="Google" id="ProtNLM"/>
    </source>
</evidence>
<dbReference type="EMBL" id="FXYH01000001">
    <property type="protein sequence ID" value="SMX34003.1"/>
    <property type="molecule type" value="Genomic_DNA"/>
</dbReference>
<dbReference type="Proteomes" id="UP000220836">
    <property type="component" value="Unassembled WGS sequence"/>
</dbReference>
<evidence type="ECO:0000313" key="3">
    <source>
        <dbReference type="Proteomes" id="UP000220836"/>
    </source>
</evidence>
<evidence type="ECO:0000313" key="2">
    <source>
        <dbReference type="EMBL" id="SMX34003.1"/>
    </source>
</evidence>
<sequence>MRLATKGLCLSLAVLAVAGCAAPRADQGVPQTMAFAQIDAEEAKIADLADAIARLSPSIDPDEAARVARIAVEEPLQWARDWGMEDAPYIHNIKVNRGTKPRGLCRHWADDLQARMAREGFQTLDWHRAIANHDNILVEHSTLIVSARGASMEQGILLDPWRLGQGELFYSAVRKDPKYDWVPRQEVFAQKREWKERRAAKAMR</sequence>
<dbReference type="PROSITE" id="PS51257">
    <property type="entry name" value="PROKAR_LIPOPROTEIN"/>
    <property type="match status" value="1"/>
</dbReference>
<dbReference type="OrthoDB" id="5339359at2"/>
<proteinExistence type="predicted"/>
<gene>
    <name evidence="2" type="ORF">PEV8663_00355</name>
</gene>
<evidence type="ECO:0000256" key="1">
    <source>
        <dbReference type="SAM" id="SignalP"/>
    </source>
</evidence>
<keyword evidence="1" id="KW-0732">Signal</keyword>
<feature type="chain" id="PRO_5013212234" description="Lipoprotein" evidence="1">
    <location>
        <begin position="22"/>
        <end position="204"/>
    </location>
</feature>
<dbReference type="RefSeq" id="WP_097802890.1">
    <property type="nucleotide sequence ID" value="NZ_FXYH01000001.1"/>
</dbReference>
<keyword evidence="3" id="KW-1185">Reference proteome</keyword>
<organism evidence="2 3">
    <name type="scientific">Pelagimonas varians</name>
    <dbReference type="NCBI Taxonomy" id="696760"/>
    <lineage>
        <taxon>Bacteria</taxon>
        <taxon>Pseudomonadati</taxon>
        <taxon>Pseudomonadota</taxon>
        <taxon>Alphaproteobacteria</taxon>
        <taxon>Rhodobacterales</taxon>
        <taxon>Roseobacteraceae</taxon>
        <taxon>Pelagimonas</taxon>
    </lineage>
</organism>
<protein>
    <recommendedName>
        <fullName evidence="4">Lipoprotein</fullName>
    </recommendedName>
</protein>
<dbReference type="AlphaFoldDB" id="A0A238JU31"/>
<name>A0A238JU31_9RHOB</name>
<accession>A0A238JU31</accession>
<reference evidence="2 3" key="1">
    <citation type="submission" date="2017-05" db="EMBL/GenBank/DDBJ databases">
        <authorList>
            <person name="Song R."/>
            <person name="Chenine A.L."/>
            <person name="Ruprecht R.M."/>
        </authorList>
    </citation>
    <scope>NUCLEOTIDE SEQUENCE [LARGE SCALE GENOMIC DNA]</scope>
    <source>
        <strain evidence="2 3">CECT 8663</strain>
    </source>
</reference>
<feature type="signal peptide" evidence="1">
    <location>
        <begin position="1"/>
        <end position="21"/>
    </location>
</feature>